<sequence>MTHRTGRLLTVGALARVEGEGALHVSVRGDRVEAVRLEIYEPPRYFEALLRGRTYAEPPDLTSRICGICPVAYQMSACRAIEDACGIVVDGQLAQLRRLLYCGEWIESHTLHVYLLHAPDFLHLPDALALARTDAALLQRGLRLKKAGNEIVEVLGGRAIHPVNVRLGGFHRLPTRAELDHLATVLRQARTDAEDTLGWVAGFEFPPLTVQHELLALTEPDGYAIDSGTPTGALAGPFPLRDFEHRVREHQVPHSTALHATLDGQAHLTGPLARWNLGSERLPAEIRALAAQAGLGPRCVNPFRSIVVRAAEVLWAVTEAQRIIEQYEPPPAPAVPVPPHAGTGYGATEAPRGLLYHRYDLDEAGFVRRAVIVPPTAQNQTAIEADLLAFVEPRLHLDDAELTRQCERVIRNYDPCISCAAHFLTLTVDRS</sequence>
<dbReference type="AlphaFoldDB" id="A0A6N7L1U9"/>
<feature type="binding site" evidence="6">
    <location>
        <position position="419"/>
    </location>
    <ligand>
        <name>Fe cation</name>
        <dbReference type="ChEBI" id="CHEBI:24875"/>
    </ligand>
</feature>
<keyword evidence="8" id="KW-1185">Reference proteome</keyword>
<evidence type="ECO:0000313" key="7">
    <source>
        <dbReference type="EMBL" id="MQS17145.1"/>
    </source>
</evidence>
<evidence type="ECO:0000256" key="1">
    <source>
        <dbReference type="ARBA" id="ARBA00001967"/>
    </source>
</evidence>
<dbReference type="GO" id="GO:0008901">
    <property type="term" value="F:ferredoxin hydrogenase activity"/>
    <property type="evidence" value="ECO:0007669"/>
    <property type="project" value="InterPro"/>
</dbReference>
<keyword evidence="3 6" id="KW-0533">Nickel</keyword>
<organism evidence="7 8">
    <name type="scientific">Streptomyces kaniharaensis</name>
    <dbReference type="NCBI Taxonomy" id="212423"/>
    <lineage>
        <taxon>Bacteria</taxon>
        <taxon>Bacillati</taxon>
        <taxon>Actinomycetota</taxon>
        <taxon>Actinomycetes</taxon>
        <taxon>Kitasatosporales</taxon>
        <taxon>Streptomycetaceae</taxon>
        <taxon>Streptomyces</taxon>
    </lineage>
</organism>
<feature type="binding site" evidence="6">
    <location>
        <position position="66"/>
    </location>
    <ligand>
        <name>Ni(2+)</name>
        <dbReference type="ChEBI" id="CHEBI:49786"/>
    </ligand>
</feature>
<feature type="binding site" evidence="6">
    <location>
        <position position="47"/>
    </location>
    <ligand>
        <name>Mg(2+)</name>
        <dbReference type="ChEBI" id="CHEBI:18420"/>
    </ligand>
</feature>
<keyword evidence="5" id="KW-0560">Oxidoreductase</keyword>
<dbReference type="InterPro" id="IPR018194">
    <property type="entry name" value="Ni-dep_hyd_lsu_Ni_BS"/>
</dbReference>
<dbReference type="PANTHER" id="PTHR43600:SF2">
    <property type="entry name" value="F420-NON-REDUCING HYDROGENASE VHU SUBUNIT A"/>
    <property type="match status" value="1"/>
</dbReference>
<dbReference type="Gene3D" id="1.10.645.10">
    <property type="entry name" value="Cytochrome-c3 Hydrogenase, chain B"/>
    <property type="match status" value="1"/>
</dbReference>
<dbReference type="OrthoDB" id="9761717at2"/>
<comment type="cofactor">
    <cofactor evidence="1 6">
        <name>Ni(2+)</name>
        <dbReference type="ChEBI" id="CHEBI:49786"/>
    </cofactor>
</comment>
<dbReference type="Pfam" id="PF00374">
    <property type="entry name" value="NiFeSe_Hases"/>
    <property type="match status" value="2"/>
</dbReference>
<comment type="similarity">
    <text evidence="2">Belongs to the [NiFe]/[NiFeSe] hydrogenase large subunit family.</text>
</comment>
<keyword evidence="6" id="KW-0460">Magnesium</keyword>
<dbReference type="GO" id="GO:0016151">
    <property type="term" value="F:nickel cation binding"/>
    <property type="evidence" value="ECO:0007669"/>
    <property type="project" value="InterPro"/>
</dbReference>
<proteinExistence type="inferred from homology"/>
<comment type="caution">
    <text evidence="7">The sequence shown here is derived from an EMBL/GenBank/DDBJ whole genome shotgun (WGS) entry which is preliminary data.</text>
</comment>
<accession>A0A6N7L1U9</accession>
<dbReference type="SUPFAM" id="SSF56762">
    <property type="entry name" value="HydB/Nqo4-like"/>
    <property type="match status" value="1"/>
</dbReference>
<evidence type="ECO:0000256" key="5">
    <source>
        <dbReference type="ARBA" id="ARBA00023002"/>
    </source>
</evidence>
<feature type="binding site" evidence="6">
    <location>
        <position position="372"/>
    </location>
    <ligand>
        <name>Mg(2+)</name>
        <dbReference type="ChEBI" id="CHEBI:18420"/>
    </ligand>
</feature>
<dbReference type="RefSeq" id="WP_153469170.1">
    <property type="nucleotide sequence ID" value="NZ_WBOF01000003.1"/>
</dbReference>
<dbReference type="PANTHER" id="PTHR43600">
    <property type="entry name" value="COENZYME F420 HYDROGENASE, SUBUNIT ALPHA"/>
    <property type="match status" value="1"/>
</dbReference>
<dbReference type="PROSITE" id="PS00508">
    <property type="entry name" value="NI_HGENASE_L_2"/>
    <property type="match status" value="1"/>
</dbReference>
<dbReference type="Proteomes" id="UP000450000">
    <property type="component" value="Unassembled WGS sequence"/>
</dbReference>
<keyword evidence="4 6" id="KW-0479">Metal-binding</keyword>
<evidence type="ECO:0000256" key="3">
    <source>
        <dbReference type="ARBA" id="ARBA00022596"/>
    </source>
</evidence>
<gene>
    <name evidence="7" type="ORF">F7Q99_34415</name>
</gene>
<dbReference type="InterPro" id="IPR001501">
    <property type="entry name" value="Ni-dep_hyd_lsu"/>
</dbReference>
<dbReference type="InterPro" id="IPR029014">
    <property type="entry name" value="NiFe-Hase_large"/>
</dbReference>
<feature type="binding site" evidence="6">
    <location>
        <position position="416"/>
    </location>
    <ligand>
        <name>Ni(2+)</name>
        <dbReference type="ChEBI" id="CHEBI:49786"/>
    </ligand>
</feature>
<evidence type="ECO:0000313" key="8">
    <source>
        <dbReference type="Proteomes" id="UP000450000"/>
    </source>
</evidence>
<evidence type="ECO:0000256" key="6">
    <source>
        <dbReference type="PIRSR" id="PIRSR601501-1"/>
    </source>
</evidence>
<feature type="binding site" evidence="6">
    <location>
        <position position="422"/>
    </location>
    <ligand>
        <name>Mg(2+)</name>
        <dbReference type="ChEBI" id="CHEBI:18420"/>
    </ligand>
</feature>
<reference evidence="7 8" key="1">
    <citation type="submission" date="2019-09" db="EMBL/GenBank/DDBJ databases">
        <title>Genome Sequences of Streptomyces kaniharaensis ATCC 21070.</title>
        <authorList>
            <person name="Zhu W."/>
            <person name="De Crecy-Lagard V."/>
            <person name="Richards N.G."/>
        </authorList>
    </citation>
    <scope>NUCLEOTIDE SEQUENCE [LARGE SCALE GENOMIC DNA]</scope>
    <source>
        <strain evidence="7 8">SF-557</strain>
    </source>
</reference>
<feature type="binding site" evidence="6">
    <location>
        <position position="69"/>
    </location>
    <ligand>
        <name>Ni(2+)</name>
        <dbReference type="ChEBI" id="CHEBI:49786"/>
    </ligand>
</feature>
<evidence type="ECO:0000256" key="2">
    <source>
        <dbReference type="ARBA" id="ARBA00009292"/>
    </source>
</evidence>
<keyword evidence="6" id="KW-0408">Iron</keyword>
<comment type="cofactor">
    <cofactor evidence="6">
        <name>Fe cation</name>
        <dbReference type="ChEBI" id="CHEBI:24875"/>
    </cofactor>
</comment>
<name>A0A6N7L1U9_9ACTN</name>
<feature type="binding site" evidence="6">
    <location>
        <position position="69"/>
    </location>
    <ligand>
        <name>Fe cation</name>
        <dbReference type="ChEBI" id="CHEBI:24875"/>
    </ligand>
</feature>
<evidence type="ECO:0000256" key="4">
    <source>
        <dbReference type="ARBA" id="ARBA00022723"/>
    </source>
</evidence>
<dbReference type="EMBL" id="WBOF01000003">
    <property type="protein sequence ID" value="MQS17145.1"/>
    <property type="molecule type" value="Genomic_DNA"/>
</dbReference>
<protein>
    <submittedName>
        <fullName evidence="7">Ni/Fe hydrogenase subunit alpha</fullName>
    </submittedName>
</protein>